<evidence type="ECO:0000256" key="3">
    <source>
        <dbReference type="ARBA" id="ARBA00022989"/>
    </source>
</evidence>
<dbReference type="KEGG" id="sla:SERLADRAFT_413010"/>
<feature type="domain" description="PIG-P" evidence="6">
    <location>
        <begin position="29"/>
        <end position="147"/>
    </location>
</feature>
<dbReference type="Proteomes" id="UP000008064">
    <property type="component" value="Unassembled WGS sequence"/>
</dbReference>
<dbReference type="InterPro" id="IPR013717">
    <property type="entry name" value="PIG-P"/>
</dbReference>
<dbReference type="GO" id="GO:0016020">
    <property type="term" value="C:membrane"/>
    <property type="evidence" value="ECO:0007669"/>
    <property type="project" value="UniProtKB-SubCell"/>
</dbReference>
<proteinExistence type="predicted"/>
<accession>F8NJ86</accession>
<evidence type="ECO:0000313" key="7">
    <source>
        <dbReference type="EMBL" id="EGO29570.1"/>
    </source>
</evidence>
<evidence type="ECO:0000256" key="4">
    <source>
        <dbReference type="ARBA" id="ARBA00023136"/>
    </source>
</evidence>
<feature type="transmembrane region" description="Helical" evidence="5">
    <location>
        <begin position="72"/>
        <end position="96"/>
    </location>
</feature>
<dbReference type="GO" id="GO:0005783">
    <property type="term" value="C:endoplasmic reticulum"/>
    <property type="evidence" value="ECO:0007669"/>
    <property type="project" value="TreeGrafter"/>
</dbReference>
<comment type="subcellular location">
    <subcellularLocation>
        <location evidence="1">Membrane</location>
        <topology evidence="1">Multi-pass membrane protein</topology>
    </subcellularLocation>
</comment>
<dbReference type="PANTHER" id="PTHR46346:SF1">
    <property type="entry name" value="PHOSPHATIDYLINOSITOL N-ACETYLGLUCOSAMINYLTRANSFERASE SUBUNIT P"/>
    <property type="match status" value="1"/>
</dbReference>
<protein>
    <recommendedName>
        <fullName evidence="6">PIG-P domain-containing protein</fullName>
    </recommendedName>
</protein>
<organism>
    <name type="scientific">Serpula lacrymans var. lacrymans (strain S7.9)</name>
    <name type="common">Dry rot fungus</name>
    <dbReference type="NCBI Taxonomy" id="578457"/>
    <lineage>
        <taxon>Eukaryota</taxon>
        <taxon>Fungi</taxon>
        <taxon>Dikarya</taxon>
        <taxon>Basidiomycota</taxon>
        <taxon>Agaricomycotina</taxon>
        <taxon>Agaricomycetes</taxon>
        <taxon>Agaricomycetidae</taxon>
        <taxon>Boletales</taxon>
        <taxon>Coniophorineae</taxon>
        <taxon>Serpulaceae</taxon>
        <taxon>Serpula</taxon>
    </lineage>
</organism>
<keyword evidence="2 5" id="KW-0812">Transmembrane</keyword>
<reference evidence="7" key="1">
    <citation type="submission" date="2011-04" db="EMBL/GenBank/DDBJ databases">
        <title>Evolution of plant cell wall degrading machinery underlies the functional diversity of forest fungi.</title>
        <authorList>
            <consortium name="US DOE Joint Genome Institute (JGI-PGF)"/>
            <person name="Eastwood D.C."/>
            <person name="Floudas D."/>
            <person name="Binder M."/>
            <person name="Majcherczyk A."/>
            <person name="Schneider P."/>
            <person name="Aerts A."/>
            <person name="Asiegbu F.O."/>
            <person name="Baker S.E."/>
            <person name="Barry K."/>
            <person name="Bendiksby M."/>
            <person name="Blumentritt M."/>
            <person name="Coutinho P.M."/>
            <person name="Cullen D."/>
            <person name="Cullen D."/>
            <person name="Gathman A."/>
            <person name="Goodell B."/>
            <person name="Henrissat B."/>
            <person name="Ihrmark K."/>
            <person name="Kauserud H."/>
            <person name="Kohler A."/>
            <person name="LaButti K."/>
            <person name="Lapidus A."/>
            <person name="Lavin J.L."/>
            <person name="Lee Y.-H."/>
            <person name="Lindquist E."/>
            <person name="Lilly W."/>
            <person name="Lucas S."/>
            <person name="Morin E."/>
            <person name="Murat C."/>
            <person name="Oguiza J.A."/>
            <person name="Park J."/>
            <person name="Pisabarro A.G."/>
            <person name="Riley R."/>
            <person name="Rosling A."/>
            <person name="Salamov A."/>
            <person name="Schmidt O."/>
            <person name="Schmutz J."/>
            <person name="Skrede I."/>
            <person name="Stenlid J."/>
            <person name="Wiebenga A."/>
            <person name="Xie X."/>
            <person name="Kues U."/>
            <person name="Hibbett D.S."/>
            <person name="Hoffmeister D."/>
            <person name="Hogberg N."/>
            <person name="Martin F."/>
            <person name="Grigoriev I.V."/>
            <person name="Watkinson S.C."/>
        </authorList>
    </citation>
    <scope>NUCLEOTIDE SEQUENCE</scope>
    <source>
        <strain evidence="7">S7.9</strain>
    </source>
</reference>
<evidence type="ECO:0000256" key="1">
    <source>
        <dbReference type="ARBA" id="ARBA00004141"/>
    </source>
</evidence>
<name>F8NJ86_SERL9</name>
<dbReference type="EMBL" id="GL945429">
    <property type="protein sequence ID" value="EGO29570.1"/>
    <property type="molecule type" value="Genomic_DNA"/>
</dbReference>
<evidence type="ECO:0000256" key="5">
    <source>
        <dbReference type="SAM" id="Phobius"/>
    </source>
</evidence>
<evidence type="ECO:0000256" key="2">
    <source>
        <dbReference type="ARBA" id="ARBA00022692"/>
    </source>
</evidence>
<dbReference type="GO" id="GO:0006506">
    <property type="term" value="P:GPI anchor biosynthetic process"/>
    <property type="evidence" value="ECO:0007669"/>
    <property type="project" value="TreeGrafter"/>
</dbReference>
<evidence type="ECO:0000259" key="6">
    <source>
        <dbReference type="Pfam" id="PF08510"/>
    </source>
</evidence>
<dbReference type="RefSeq" id="XP_007313812.1">
    <property type="nucleotide sequence ID" value="XM_007313750.1"/>
</dbReference>
<dbReference type="GeneID" id="18813116"/>
<dbReference type="HOGENOM" id="CLU_081616_2_0_1"/>
<dbReference type="OrthoDB" id="690928at2759"/>
<dbReference type="AlphaFoldDB" id="F8NJ86"/>
<keyword evidence="3 5" id="KW-1133">Transmembrane helix</keyword>
<gene>
    <name evidence="7" type="ORF">SERLADRAFT_413010</name>
</gene>
<keyword evidence="4 5" id="KW-0472">Membrane</keyword>
<dbReference type="Pfam" id="PF08510">
    <property type="entry name" value="PIG-P"/>
    <property type="match status" value="1"/>
</dbReference>
<sequence>MATDDKGPTSPISPVAPIPQIEYRSRVPEFYGFVAWTSTSILFLLYVLWAVLPDEHIIWLGVDWYPSREWSLLLPAYSIVLVLLTYFVYFSLAIAATPAFSDVSAFTDSKALLPPIGVHDSHISYTKGDAIPELYDIPIRTVNWVLYHPE</sequence>
<feature type="transmembrane region" description="Helical" evidence="5">
    <location>
        <begin position="30"/>
        <end position="52"/>
    </location>
</feature>
<dbReference type="PANTHER" id="PTHR46346">
    <property type="entry name" value="PHOSPHATIDYLINOSITOL N-ACETYLGLUCOSAMINYLTRANSFERASE SUBUNIT P"/>
    <property type="match status" value="1"/>
</dbReference>
<dbReference type="InterPro" id="IPR052263">
    <property type="entry name" value="GPI_Anchor_Biosynth"/>
</dbReference>